<dbReference type="EMBL" id="CP034437">
    <property type="protein sequence ID" value="AZN40325.1"/>
    <property type="molecule type" value="Genomic_DNA"/>
</dbReference>
<feature type="domain" description="HTH gntR-type" evidence="5">
    <location>
        <begin position="7"/>
        <end position="75"/>
    </location>
</feature>
<evidence type="ECO:0000259" key="5">
    <source>
        <dbReference type="PROSITE" id="PS50949"/>
    </source>
</evidence>
<dbReference type="InterPro" id="IPR050679">
    <property type="entry name" value="Bact_HTH_transcr_reg"/>
</dbReference>
<dbReference type="InterPro" id="IPR000524">
    <property type="entry name" value="Tscrpt_reg_HTH_GntR"/>
</dbReference>
<dbReference type="SMART" id="SM00345">
    <property type="entry name" value="HTH_GNTR"/>
    <property type="match status" value="1"/>
</dbReference>
<dbReference type="KEGG" id="palb:EJC50_12225"/>
<dbReference type="CDD" id="cd07377">
    <property type="entry name" value="WHTH_GntR"/>
    <property type="match status" value="1"/>
</dbReference>
<dbReference type="Gene3D" id="1.10.10.10">
    <property type="entry name" value="Winged helix-like DNA-binding domain superfamily/Winged helix DNA-binding domain"/>
    <property type="match status" value="1"/>
</dbReference>
<organism evidence="6 7">
    <name type="scientific">Paenibacillus albus</name>
    <dbReference type="NCBI Taxonomy" id="2495582"/>
    <lineage>
        <taxon>Bacteria</taxon>
        <taxon>Bacillati</taxon>
        <taxon>Bacillota</taxon>
        <taxon>Bacilli</taxon>
        <taxon>Bacillales</taxon>
        <taxon>Paenibacillaceae</taxon>
        <taxon>Paenibacillus</taxon>
    </lineage>
</organism>
<dbReference type="Proteomes" id="UP000272528">
    <property type="component" value="Chromosome"/>
</dbReference>
<feature type="region of interest" description="Disordered" evidence="4">
    <location>
        <begin position="74"/>
        <end position="93"/>
    </location>
</feature>
<protein>
    <submittedName>
        <fullName evidence="6">GntR family transcriptional regulator</fullName>
    </submittedName>
</protein>
<dbReference type="InterPro" id="IPR036388">
    <property type="entry name" value="WH-like_DNA-bd_sf"/>
</dbReference>
<keyword evidence="1" id="KW-0805">Transcription regulation</keyword>
<dbReference type="GO" id="GO:0003677">
    <property type="term" value="F:DNA binding"/>
    <property type="evidence" value="ECO:0007669"/>
    <property type="project" value="UniProtKB-KW"/>
</dbReference>
<dbReference type="FunFam" id="1.10.10.10:FF:000079">
    <property type="entry name" value="GntR family transcriptional regulator"/>
    <property type="match status" value="1"/>
</dbReference>
<evidence type="ECO:0000313" key="6">
    <source>
        <dbReference type="EMBL" id="AZN40325.1"/>
    </source>
</evidence>
<keyword evidence="3" id="KW-0804">Transcription</keyword>
<name>A0A3Q8X4P6_9BACL</name>
<dbReference type="PANTHER" id="PTHR44846:SF1">
    <property type="entry name" value="MANNOSYL-D-GLYCERATE TRANSPORT_METABOLISM SYSTEM REPRESSOR MNGR-RELATED"/>
    <property type="match status" value="1"/>
</dbReference>
<dbReference type="PANTHER" id="PTHR44846">
    <property type="entry name" value="MANNOSYL-D-GLYCERATE TRANSPORT/METABOLISM SYSTEM REPRESSOR MNGR-RELATED"/>
    <property type="match status" value="1"/>
</dbReference>
<sequence>MNKPIVKPMYEVIFDAIKNKIEDGTYLPGSQIPTEKEIADQFEVSRITSKKAYDLLVAGGFIYRHAGRGSFVQDENNERIHYQPNLKKQKQEH</sequence>
<dbReference type="Pfam" id="PF00392">
    <property type="entry name" value="GntR"/>
    <property type="match status" value="1"/>
</dbReference>
<dbReference type="AlphaFoldDB" id="A0A3Q8X4P6"/>
<evidence type="ECO:0000256" key="2">
    <source>
        <dbReference type="ARBA" id="ARBA00023125"/>
    </source>
</evidence>
<evidence type="ECO:0000256" key="4">
    <source>
        <dbReference type="SAM" id="MobiDB-lite"/>
    </source>
</evidence>
<proteinExistence type="predicted"/>
<keyword evidence="7" id="KW-1185">Reference proteome</keyword>
<dbReference type="GO" id="GO:0045892">
    <property type="term" value="P:negative regulation of DNA-templated transcription"/>
    <property type="evidence" value="ECO:0007669"/>
    <property type="project" value="TreeGrafter"/>
</dbReference>
<evidence type="ECO:0000313" key="7">
    <source>
        <dbReference type="Proteomes" id="UP000272528"/>
    </source>
</evidence>
<reference evidence="7" key="1">
    <citation type="submission" date="2018-12" db="EMBL/GenBank/DDBJ databases">
        <title>Genome sequence of Peanibacillus sp.</title>
        <authorList>
            <person name="Subramani G."/>
            <person name="Srinivasan S."/>
            <person name="Kim M.K."/>
        </authorList>
    </citation>
    <scope>NUCLEOTIDE SEQUENCE [LARGE SCALE GENOMIC DNA]</scope>
    <source>
        <strain evidence="7">18JY67-1</strain>
    </source>
</reference>
<dbReference type="PRINTS" id="PR00035">
    <property type="entry name" value="HTHGNTR"/>
</dbReference>
<dbReference type="PROSITE" id="PS50949">
    <property type="entry name" value="HTH_GNTR"/>
    <property type="match status" value="1"/>
</dbReference>
<dbReference type="RefSeq" id="WP_126015556.1">
    <property type="nucleotide sequence ID" value="NZ_CP034437.1"/>
</dbReference>
<evidence type="ECO:0000256" key="1">
    <source>
        <dbReference type="ARBA" id="ARBA00023015"/>
    </source>
</evidence>
<dbReference type="GO" id="GO:0003700">
    <property type="term" value="F:DNA-binding transcription factor activity"/>
    <property type="evidence" value="ECO:0007669"/>
    <property type="project" value="InterPro"/>
</dbReference>
<dbReference type="InterPro" id="IPR036390">
    <property type="entry name" value="WH_DNA-bd_sf"/>
</dbReference>
<dbReference type="SUPFAM" id="SSF46785">
    <property type="entry name" value="Winged helix' DNA-binding domain"/>
    <property type="match status" value="1"/>
</dbReference>
<accession>A0A3Q8X4P6</accession>
<gene>
    <name evidence="6" type="ORF">EJC50_12225</name>
</gene>
<keyword evidence="2" id="KW-0238">DNA-binding</keyword>
<dbReference type="OrthoDB" id="9801546at2"/>
<evidence type="ECO:0000256" key="3">
    <source>
        <dbReference type="ARBA" id="ARBA00023163"/>
    </source>
</evidence>